<sequence>MPCSSIQRFQVRAPRSCKACFSSLLSPQAASPAEGRHVMAEAEVLAVAGSWVAAMLRSSTPLMMVTLGETLTQRVGIVNLGVEGQMLGGACVGFSAAAATGSPVLGFAAGAAAGLLLSLVHAALCLGCNANQIGSGIAVFTLGLGLSSFFGRGAIGGKVTGLDPLAGSGYVDVPLVGPILTQLTPIAPLAIVIVLVAGAWLYRTRTGLNWRIVGESFQTARALGIRPMLIQTQGILAGGLLSGFAGAILSVDYTQTWADEMTKGRGFVAVGLVIVARWNPFLVLPVTLLFGVCEAATLRLQATGLTLSPYLISCLPYVASVICVIVVSVREGRLGGMPAELASVFGRRS</sequence>
<keyword evidence="3 6" id="KW-0812">Transmembrane</keyword>
<evidence type="ECO:0000256" key="2">
    <source>
        <dbReference type="ARBA" id="ARBA00022475"/>
    </source>
</evidence>
<proteinExistence type="predicted"/>
<dbReference type="CDD" id="cd06580">
    <property type="entry name" value="TM_PBP1_transp_TpRbsC_like"/>
    <property type="match status" value="1"/>
</dbReference>
<dbReference type="KEGG" id="brq:CIT40_09995"/>
<feature type="transmembrane region" description="Helical" evidence="6">
    <location>
        <begin position="175"/>
        <end position="202"/>
    </location>
</feature>
<gene>
    <name evidence="7" type="ORF">CIT40_09995</name>
</gene>
<dbReference type="Pfam" id="PF02653">
    <property type="entry name" value="BPD_transp_2"/>
    <property type="match status" value="1"/>
</dbReference>
<dbReference type="PANTHER" id="PTHR43370:SF2">
    <property type="entry name" value="ABC TRANSPORTER PERMEASE PROTEIN"/>
    <property type="match status" value="1"/>
</dbReference>
<evidence type="ECO:0000313" key="8">
    <source>
        <dbReference type="Proteomes" id="UP000215884"/>
    </source>
</evidence>
<comment type="subcellular location">
    <subcellularLocation>
        <location evidence="1">Cell membrane</location>
        <topology evidence="1">Multi-pass membrane protein</topology>
    </subcellularLocation>
</comment>
<feature type="transmembrane region" description="Helical" evidence="6">
    <location>
        <begin position="310"/>
        <end position="329"/>
    </location>
</feature>
<dbReference type="GO" id="GO:0022857">
    <property type="term" value="F:transmembrane transporter activity"/>
    <property type="evidence" value="ECO:0007669"/>
    <property type="project" value="InterPro"/>
</dbReference>
<reference evidence="7 8" key="1">
    <citation type="journal article" date="2017" name="Syst. Appl. Microbiol.">
        <title>Soybeans inoculated with root zone soils of Canadian native legumes harbour diverse and novel Bradyrhizobium spp. that possess agricultural potential.</title>
        <authorList>
            <person name="Bromfield E.S.P."/>
            <person name="Cloutier S."/>
            <person name="Tambong J.T."/>
            <person name="Tran Thi T.V."/>
        </authorList>
    </citation>
    <scope>NUCLEOTIDE SEQUENCE [LARGE SCALE GENOMIC DNA]</scope>
    <source>
        <strain evidence="7 8">39S1MB</strain>
    </source>
</reference>
<evidence type="ECO:0000313" key="7">
    <source>
        <dbReference type="EMBL" id="AWM00328.1"/>
    </source>
</evidence>
<keyword evidence="4 6" id="KW-1133">Transmembrane helix</keyword>
<evidence type="ECO:0000256" key="6">
    <source>
        <dbReference type="SAM" id="Phobius"/>
    </source>
</evidence>
<evidence type="ECO:0000256" key="3">
    <source>
        <dbReference type="ARBA" id="ARBA00022692"/>
    </source>
</evidence>
<feature type="transmembrane region" description="Helical" evidence="6">
    <location>
        <begin position="267"/>
        <end position="290"/>
    </location>
</feature>
<dbReference type="Proteomes" id="UP000215884">
    <property type="component" value="Chromosome"/>
</dbReference>
<reference evidence="7 8" key="2">
    <citation type="journal article" date="2019" name="Int. J. Syst. Evol. Microbiol.">
        <title>Description and complete genome sequence of Bradyrhizobium amphicarpaeae sp. nov., harbouring photosystem and nitrogen-fixation genes.</title>
        <authorList>
            <person name="Bromfield E.S.P."/>
            <person name="Cloutier S."/>
            <person name="Nguyen H.D.T."/>
        </authorList>
    </citation>
    <scope>NUCLEOTIDE SEQUENCE [LARGE SCALE GENOMIC DNA]</scope>
    <source>
        <strain evidence="7 8">39S1MB</strain>
    </source>
</reference>
<evidence type="ECO:0000256" key="4">
    <source>
        <dbReference type="ARBA" id="ARBA00022989"/>
    </source>
</evidence>
<dbReference type="GO" id="GO:0005886">
    <property type="term" value="C:plasma membrane"/>
    <property type="evidence" value="ECO:0007669"/>
    <property type="project" value="UniProtKB-SubCell"/>
</dbReference>
<keyword evidence="2" id="KW-1003">Cell membrane</keyword>
<dbReference type="InterPro" id="IPR001851">
    <property type="entry name" value="ABC_transp_permease"/>
</dbReference>
<evidence type="ECO:0000256" key="1">
    <source>
        <dbReference type="ARBA" id="ARBA00004651"/>
    </source>
</evidence>
<dbReference type="OrthoDB" id="9792579at2"/>
<keyword evidence="5 6" id="KW-0472">Membrane</keyword>
<protein>
    <submittedName>
        <fullName evidence="7">ABC transporter permease</fullName>
    </submittedName>
</protein>
<dbReference type="PANTHER" id="PTHR43370">
    <property type="entry name" value="SUGAR ABC TRANSPORTER INTEGRAL MEMBRANE PROTEIN-RELATED"/>
    <property type="match status" value="1"/>
</dbReference>
<name>A0A2U8PT67_9BRAD</name>
<evidence type="ECO:0000256" key="5">
    <source>
        <dbReference type="ARBA" id="ARBA00023136"/>
    </source>
</evidence>
<feature type="transmembrane region" description="Helical" evidence="6">
    <location>
        <begin position="104"/>
        <end position="126"/>
    </location>
</feature>
<keyword evidence="8" id="KW-1185">Reference proteome</keyword>
<accession>A0A2U8PT67</accession>
<feature type="transmembrane region" description="Helical" evidence="6">
    <location>
        <begin position="77"/>
        <end position="98"/>
    </location>
</feature>
<feature type="transmembrane region" description="Helical" evidence="6">
    <location>
        <begin position="133"/>
        <end position="155"/>
    </location>
</feature>
<organism evidence="7 8">
    <name type="scientific">Bradyrhizobium amphicarpaeae</name>
    <dbReference type="NCBI Taxonomy" id="1404768"/>
    <lineage>
        <taxon>Bacteria</taxon>
        <taxon>Pseudomonadati</taxon>
        <taxon>Pseudomonadota</taxon>
        <taxon>Alphaproteobacteria</taxon>
        <taxon>Hyphomicrobiales</taxon>
        <taxon>Nitrobacteraceae</taxon>
        <taxon>Bradyrhizobium</taxon>
    </lineage>
</organism>
<dbReference type="EMBL" id="CP029426">
    <property type="protein sequence ID" value="AWM00328.1"/>
    <property type="molecule type" value="Genomic_DNA"/>
</dbReference>
<dbReference type="AlphaFoldDB" id="A0A2U8PT67"/>